<dbReference type="SUPFAM" id="SSF161098">
    <property type="entry name" value="MetI-like"/>
    <property type="match status" value="1"/>
</dbReference>
<dbReference type="InterPro" id="IPR000515">
    <property type="entry name" value="MetI-like"/>
</dbReference>
<reference evidence="9 10" key="1">
    <citation type="submission" date="2015-11" db="EMBL/GenBank/DDBJ databases">
        <title>Draft Genome Sequence of the Strain BR 10423 (Rhizobium sp.) isolated from nodules of Mimosa pudica.</title>
        <authorList>
            <person name="Barauna A.C."/>
            <person name="Zilli J.E."/>
            <person name="Simoes-Araujo J.L."/>
            <person name="Reis V.M."/>
            <person name="James E.K."/>
            <person name="Reis F.B.Jr."/>
            <person name="Rouws L.F."/>
            <person name="Passos S.R."/>
            <person name="Gois S.R."/>
        </authorList>
    </citation>
    <scope>NUCLEOTIDE SEQUENCE [LARGE SCALE GENOMIC DNA]</scope>
    <source>
        <strain evidence="9 10">BR10423</strain>
    </source>
</reference>
<keyword evidence="10" id="KW-1185">Reference proteome</keyword>
<feature type="transmembrane region" description="Helical" evidence="7">
    <location>
        <begin position="239"/>
        <end position="257"/>
    </location>
</feature>
<feature type="transmembrane region" description="Helical" evidence="7">
    <location>
        <begin position="103"/>
        <end position="124"/>
    </location>
</feature>
<dbReference type="Gene3D" id="1.10.3720.10">
    <property type="entry name" value="MetI-like"/>
    <property type="match status" value="1"/>
</dbReference>
<evidence type="ECO:0000256" key="3">
    <source>
        <dbReference type="ARBA" id="ARBA00022475"/>
    </source>
</evidence>
<gene>
    <name evidence="9" type="ORF">AS026_31840</name>
</gene>
<evidence type="ECO:0000313" key="10">
    <source>
        <dbReference type="Proteomes" id="UP000068164"/>
    </source>
</evidence>
<evidence type="ECO:0000256" key="6">
    <source>
        <dbReference type="ARBA" id="ARBA00023136"/>
    </source>
</evidence>
<proteinExistence type="inferred from homology"/>
<dbReference type="PROSITE" id="PS50928">
    <property type="entry name" value="ABC_TM1"/>
    <property type="match status" value="1"/>
</dbReference>
<protein>
    <submittedName>
        <fullName evidence="9">Sugar ABC transporter permease</fullName>
    </submittedName>
</protein>
<evidence type="ECO:0000256" key="7">
    <source>
        <dbReference type="RuleBase" id="RU363032"/>
    </source>
</evidence>
<keyword evidence="5 7" id="KW-1133">Transmembrane helix</keyword>
<dbReference type="EMBL" id="LNCD01000032">
    <property type="protein sequence ID" value="KWV57086.1"/>
    <property type="molecule type" value="Genomic_DNA"/>
</dbReference>
<dbReference type="PANTHER" id="PTHR43744:SF12">
    <property type="entry name" value="ABC TRANSPORTER PERMEASE PROTEIN MG189-RELATED"/>
    <property type="match status" value="1"/>
</dbReference>
<feature type="transmembrane region" description="Helical" evidence="7">
    <location>
        <begin position="178"/>
        <end position="201"/>
    </location>
</feature>
<feature type="transmembrane region" description="Helical" evidence="7">
    <location>
        <begin position="72"/>
        <end position="94"/>
    </location>
</feature>
<dbReference type="CDD" id="cd06261">
    <property type="entry name" value="TM_PBP2"/>
    <property type="match status" value="1"/>
</dbReference>
<dbReference type="Pfam" id="PF00528">
    <property type="entry name" value="BPD_transp_1"/>
    <property type="match status" value="1"/>
</dbReference>
<feature type="transmembrane region" description="Helical" evidence="7">
    <location>
        <begin position="136"/>
        <end position="157"/>
    </location>
</feature>
<evidence type="ECO:0000256" key="4">
    <source>
        <dbReference type="ARBA" id="ARBA00022692"/>
    </source>
</evidence>
<comment type="caution">
    <text evidence="9">The sequence shown here is derived from an EMBL/GenBank/DDBJ whole genome shotgun (WGS) entry which is preliminary data.</text>
</comment>
<keyword evidence="3" id="KW-1003">Cell membrane</keyword>
<dbReference type="GO" id="GO:0055085">
    <property type="term" value="P:transmembrane transport"/>
    <property type="evidence" value="ECO:0007669"/>
    <property type="project" value="InterPro"/>
</dbReference>
<keyword evidence="6 7" id="KW-0472">Membrane</keyword>
<dbReference type="AlphaFoldDB" id="A0A109JXT9"/>
<comment type="subcellular location">
    <subcellularLocation>
        <location evidence="1 7">Cell membrane</location>
        <topology evidence="1 7">Multi-pass membrane protein</topology>
    </subcellularLocation>
</comment>
<dbReference type="GO" id="GO:0005886">
    <property type="term" value="C:plasma membrane"/>
    <property type="evidence" value="ECO:0007669"/>
    <property type="project" value="UniProtKB-SubCell"/>
</dbReference>
<name>A0A109JXT9_9HYPH</name>
<dbReference type="InterPro" id="IPR035906">
    <property type="entry name" value="MetI-like_sf"/>
</dbReference>
<sequence>MTRIYTPWRLIFVALTLFVFVMPPAWLFLSSLKSQQEIFQWPPTIFPAQPTLQNFIDTISRAKFLIFFRNSAVVSVLSALLSVTISVMAGYALAKFRFKGDTLFFLLIMSSLMVPLQIVMIPVFLVLRDLNLLDTLAGIIIAPAATPTGVFLMRQYITNIPDSLLEAARLDGTPEWRILWRIIVPLAIPAIGTLLAFNLVWRWNDYLWPFLIISDQDKWTVQVALANTVGRFGINWPRLLSMSVLSVLPVLVMFTALQRMLMSGLMAGATKE</sequence>
<dbReference type="PANTHER" id="PTHR43744">
    <property type="entry name" value="ABC TRANSPORTER PERMEASE PROTEIN MG189-RELATED-RELATED"/>
    <property type="match status" value="1"/>
</dbReference>
<dbReference type="RefSeq" id="WP_062368918.1">
    <property type="nucleotide sequence ID" value="NZ_LNCD01000032.1"/>
</dbReference>
<evidence type="ECO:0000313" key="9">
    <source>
        <dbReference type="EMBL" id="KWV57086.1"/>
    </source>
</evidence>
<keyword evidence="2 7" id="KW-0813">Transport</keyword>
<accession>A0A109JXT9</accession>
<dbReference type="Proteomes" id="UP000068164">
    <property type="component" value="Unassembled WGS sequence"/>
</dbReference>
<organism evidence="9 10">
    <name type="scientific">Rhizobium altiplani</name>
    <dbReference type="NCBI Taxonomy" id="1864509"/>
    <lineage>
        <taxon>Bacteria</taxon>
        <taxon>Pseudomonadati</taxon>
        <taxon>Pseudomonadota</taxon>
        <taxon>Alphaproteobacteria</taxon>
        <taxon>Hyphomicrobiales</taxon>
        <taxon>Rhizobiaceae</taxon>
        <taxon>Rhizobium/Agrobacterium group</taxon>
        <taxon>Rhizobium</taxon>
    </lineage>
</organism>
<evidence type="ECO:0000256" key="1">
    <source>
        <dbReference type="ARBA" id="ARBA00004651"/>
    </source>
</evidence>
<dbReference type="OrthoDB" id="9815445at2"/>
<evidence type="ECO:0000256" key="2">
    <source>
        <dbReference type="ARBA" id="ARBA00022448"/>
    </source>
</evidence>
<evidence type="ECO:0000259" key="8">
    <source>
        <dbReference type="PROSITE" id="PS50928"/>
    </source>
</evidence>
<comment type="similarity">
    <text evidence="7">Belongs to the binding-protein-dependent transport system permease family.</text>
</comment>
<feature type="domain" description="ABC transmembrane type-1" evidence="8">
    <location>
        <begin position="68"/>
        <end position="257"/>
    </location>
</feature>
<evidence type="ECO:0000256" key="5">
    <source>
        <dbReference type="ARBA" id="ARBA00022989"/>
    </source>
</evidence>
<keyword evidence="4 7" id="KW-0812">Transmembrane</keyword>